<comment type="caution">
    <text evidence="8">The sequence shown here is derived from an EMBL/GenBank/DDBJ whole genome shotgun (WGS) entry which is preliminary data.</text>
</comment>
<evidence type="ECO:0000259" key="5">
    <source>
        <dbReference type="Pfam" id="PF25917"/>
    </source>
</evidence>
<dbReference type="Proteomes" id="UP000308038">
    <property type="component" value="Unassembled WGS sequence"/>
</dbReference>
<dbReference type="InterPro" id="IPR006143">
    <property type="entry name" value="RND_pump_MFP"/>
</dbReference>
<evidence type="ECO:0000313" key="9">
    <source>
        <dbReference type="Proteomes" id="UP000308038"/>
    </source>
</evidence>
<proteinExistence type="inferred from homology"/>
<evidence type="ECO:0000256" key="1">
    <source>
        <dbReference type="ARBA" id="ARBA00004196"/>
    </source>
</evidence>
<dbReference type="InterPro" id="IPR058626">
    <property type="entry name" value="MdtA-like_b-barrel"/>
</dbReference>
<reference evidence="8 9" key="1">
    <citation type="submission" date="2019-04" db="EMBL/GenBank/DDBJ databases">
        <title>Microbes associate with the intestines of laboratory mice.</title>
        <authorList>
            <person name="Navarre W."/>
            <person name="Wong E."/>
            <person name="Huang K.C."/>
            <person name="Tropini C."/>
            <person name="Ng K."/>
            <person name="Yu B."/>
        </authorList>
    </citation>
    <scope>NUCLEOTIDE SEQUENCE [LARGE SCALE GENOMIC DNA]</scope>
    <source>
        <strain evidence="8 9">NM83_B4-11</strain>
    </source>
</reference>
<name>A0ABY2QH92_9SPHN</name>
<feature type="region of interest" description="Disordered" evidence="3">
    <location>
        <begin position="1"/>
        <end position="26"/>
    </location>
</feature>
<feature type="domain" description="Multidrug resistance protein MdtA-like alpha-helical hairpin" evidence="4">
    <location>
        <begin position="91"/>
        <end position="159"/>
    </location>
</feature>
<dbReference type="Gene3D" id="1.10.287.470">
    <property type="entry name" value="Helix hairpin bin"/>
    <property type="match status" value="1"/>
</dbReference>
<gene>
    <name evidence="8" type="ORF">E5988_09290</name>
</gene>
<dbReference type="SUPFAM" id="SSF111369">
    <property type="entry name" value="HlyD-like secretion proteins"/>
    <property type="match status" value="1"/>
</dbReference>
<sequence>MLASVSACGGQNDQGQQQQQAGPPQVSVITVQPQAVTLTTTLPGRTAAFETSEVRPQVNGLIVERLFTEGDSVRRGQPLFRIDQQPYLAAVASARASLARARAAIASSAALQRRYGELVKINAISRQEYDNAITSAQQAQADVAAQQAALRSAQIDLERTTVRAPISGRIGRAQSTTGALVTSGQTNPLTTIQRLDPIYVDVPQSSADLLRLRQSIAAGELSRGGGAARVRLRLEDGSLYPIEGKLQFTDVTVDPTTGTQTIRAIFQNPRGLLLPGMYVRAELVEGTERNGILVPQRAVQRNESGQATAMVVGRDNKVEPRILTTDRTIGEDWLVTAGLKPGDRVIVEGGGGMLRPGMPVSPKPWNPNAAPAGTGAPGAPGQPQGKGQPQGQPQGQGQGQPAQAGQPQAQPNGQAQAK</sequence>
<feature type="domain" description="Multidrug resistance protein MdtA-like beta-barrel" evidence="6">
    <location>
        <begin position="197"/>
        <end position="286"/>
    </location>
</feature>
<evidence type="ECO:0000259" key="7">
    <source>
        <dbReference type="Pfam" id="PF25967"/>
    </source>
</evidence>
<dbReference type="Pfam" id="PF25876">
    <property type="entry name" value="HH_MFP_RND"/>
    <property type="match status" value="1"/>
</dbReference>
<evidence type="ECO:0000259" key="4">
    <source>
        <dbReference type="Pfam" id="PF25876"/>
    </source>
</evidence>
<dbReference type="InterPro" id="IPR058627">
    <property type="entry name" value="MdtA-like_C"/>
</dbReference>
<accession>A0ABY2QH92</accession>
<evidence type="ECO:0000256" key="2">
    <source>
        <dbReference type="ARBA" id="ARBA00009477"/>
    </source>
</evidence>
<feature type="compositionally biased region" description="Low complexity" evidence="3">
    <location>
        <begin position="9"/>
        <end position="25"/>
    </location>
</feature>
<dbReference type="InterPro" id="IPR058625">
    <property type="entry name" value="MdtA-like_BSH"/>
</dbReference>
<evidence type="ECO:0000313" key="8">
    <source>
        <dbReference type="EMBL" id="THG40003.1"/>
    </source>
</evidence>
<comment type="similarity">
    <text evidence="2">Belongs to the membrane fusion protein (MFP) (TC 8.A.1) family.</text>
</comment>
<dbReference type="Pfam" id="PF25944">
    <property type="entry name" value="Beta-barrel_RND"/>
    <property type="match status" value="1"/>
</dbReference>
<evidence type="ECO:0000256" key="3">
    <source>
        <dbReference type="SAM" id="MobiDB-lite"/>
    </source>
</evidence>
<organism evidence="8 9">
    <name type="scientific">Sphingomonas olei</name>
    <dbReference type="NCBI Taxonomy" id="1886787"/>
    <lineage>
        <taxon>Bacteria</taxon>
        <taxon>Pseudomonadati</taxon>
        <taxon>Pseudomonadota</taxon>
        <taxon>Alphaproteobacteria</taxon>
        <taxon>Sphingomonadales</taxon>
        <taxon>Sphingomonadaceae</taxon>
        <taxon>Sphingomonas</taxon>
    </lineage>
</organism>
<dbReference type="PANTHER" id="PTHR30158">
    <property type="entry name" value="ACRA/E-RELATED COMPONENT OF DRUG EFFLUX TRANSPORTER"/>
    <property type="match status" value="1"/>
</dbReference>
<dbReference type="Pfam" id="PF25967">
    <property type="entry name" value="RND-MFP_C"/>
    <property type="match status" value="1"/>
</dbReference>
<dbReference type="Gene3D" id="2.40.30.170">
    <property type="match status" value="1"/>
</dbReference>
<comment type="subcellular location">
    <subcellularLocation>
        <location evidence="1">Cell envelope</location>
    </subcellularLocation>
</comment>
<feature type="compositionally biased region" description="Low complexity" evidence="3">
    <location>
        <begin position="366"/>
        <end position="418"/>
    </location>
</feature>
<protein>
    <submittedName>
        <fullName evidence="8">Efflux RND transporter periplasmic adaptor subunit</fullName>
    </submittedName>
</protein>
<dbReference type="EMBL" id="SSTI01000006">
    <property type="protein sequence ID" value="THG40003.1"/>
    <property type="molecule type" value="Genomic_DNA"/>
</dbReference>
<evidence type="ECO:0000259" key="6">
    <source>
        <dbReference type="Pfam" id="PF25944"/>
    </source>
</evidence>
<dbReference type="InterPro" id="IPR058624">
    <property type="entry name" value="MdtA-like_HH"/>
</dbReference>
<feature type="domain" description="Multidrug resistance protein MdtA-like C-terminal permuted SH3" evidence="7">
    <location>
        <begin position="290"/>
        <end position="350"/>
    </location>
</feature>
<dbReference type="Gene3D" id="2.40.420.20">
    <property type="match status" value="1"/>
</dbReference>
<keyword evidence="9" id="KW-1185">Reference proteome</keyword>
<dbReference type="Gene3D" id="2.40.50.100">
    <property type="match status" value="1"/>
</dbReference>
<dbReference type="Pfam" id="PF25917">
    <property type="entry name" value="BSH_RND"/>
    <property type="match status" value="1"/>
</dbReference>
<dbReference type="NCBIfam" id="TIGR01730">
    <property type="entry name" value="RND_mfp"/>
    <property type="match status" value="1"/>
</dbReference>
<feature type="domain" description="Multidrug resistance protein MdtA-like barrel-sandwich hybrid" evidence="5">
    <location>
        <begin position="51"/>
        <end position="193"/>
    </location>
</feature>
<dbReference type="PANTHER" id="PTHR30158:SF3">
    <property type="entry name" value="MULTIDRUG EFFLUX PUMP SUBUNIT ACRA-RELATED"/>
    <property type="match status" value="1"/>
</dbReference>
<feature type="region of interest" description="Disordered" evidence="3">
    <location>
        <begin position="350"/>
        <end position="418"/>
    </location>
</feature>